<feature type="DNA-binding region" description="H-T-H motif" evidence="3">
    <location>
        <begin position="39"/>
        <end position="58"/>
    </location>
</feature>
<dbReference type="Gene3D" id="1.10.357.10">
    <property type="entry name" value="Tetracycline Repressor, domain 2"/>
    <property type="match status" value="1"/>
</dbReference>
<gene>
    <name evidence="5" type="ORF">FPQ13_09280</name>
</gene>
<dbReference type="RefSeq" id="WP_144089063.1">
    <property type="nucleotide sequence ID" value="NZ_VMHE01000016.1"/>
</dbReference>
<dbReference type="PROSITE" id="PS50977">
    <property type="entry name" value="HTH_TETR_2"/>
    <property type="match status" value="1"/>
</dbReference>
<dbReference type="Proteomes" id="UP000316425">
    <property type="component" value="Unassembled WGS sequence"/>
</dbReference>
<dbReference type="InterPro" id="IPR036271">
    <property type="entry name" value="Tet_transcr_reg_TetR-rel_C_sf"/>
</dbReference>
<dbReference type="GO" id="GO:0003677">
    <property type="term" value="F:DNA binding"/>
    <property type="evidence" value="ECO:0007669"/>
    <property type="project" value="UniProtKB-UniRule"/>
</dbReference>
<evidence type="ECO:0000256" key="3">
    <source>
        <dbReference type="PROSITE-ProRule" id="PRU00335"/>
    </source>
</evidence>
<comment type="caution">
    <text evidence="5">The sequence shown here is derived from an EMBL/GenBank/DDBJ whole genome shotgun (WGS) entry which is preliminary data.</text>
</comment>
<organism evidence="5 6">
    <name type="scientific">Allobacillus salarius</name>
    <dbReference type="NCBI Taxonomy" id="1955272"/>
    <lineage>
        <taxon>Bacteria</taxon>
        <taxon>Bacillati</taxon>
        <taxon>Bacillota</taxon>
        <taxon>Bacilli</taxon>
        <taxon>Bacillales</taxon>
        <taxon>Bacillaceae</taxon>
        <taxon>Allobacillus</taxon>
    </lineage>
</organism>
<dbReference type="SUPFAM" id="SSF48498">
    <property type="entry name" value="Tetracyclin repressor-like, C-terminal domain"/>
    <property type="match status" value="1"/>
</dbReference>
<evidence type="ECO:0000313" key="5">
    <source>
        <dbReference type="EMBL" id="TSJ63516.1"/>
    </source>
</evidence>
<reference evidence="5 6" key="1">
    <citation type="submission" date="2019-07" db="EMBL/GenBank/DDBJ databases">
        <title>Allobacillus sp. nov. SKP isolated from shrimp paste of Euphausiacea.</title>
        <authorList>
            <person name="Kanchanasin P."/>
            <person name="Tanasupawat S."/>
            <person name="Shi W."/>
            <person name="Wu L."/>
            <person name="Ma J."/>
        </authorList>
    </citation>
    <scope>NUCLEOTIDE SEQUENCE [LARGE SCALE GENOMIC DNA]</scope>
    <source>
        <strain evidence="5 6">SKP4-8</strain>
    </source>
</reference>
<evidence type="ECO:0000259" key="4">
    <source>
        <dbReference type="PROSITE" id="PS50977"/>
    </source>
</evidence>
<name>A0A556PGJ1_9BACI</name>
<proteinExistence type="predicted"/>
<evidence type="ECO:0000313" key="6">
    <source>
        <dbReference type="Proteomes" id="UP000316425"/>
    </source>
</evidence>
<dbReference type="Pfam" id="PF17932">
    <property type="entry name" value="TetR_C_24"/>
    <property type="match status" value="1"/>
</dbReference>
<dbReference type="EMBL" id="VMHE01000016">
    <property type="protein sequence ID" value="TSJ63516.1"/>
    <property type="molecule type" value="Genomic_DNA"/>
</dbReference>
<evidence type="ECO:0000256" key="1">
    <source>
        <dbReference type="ARBA" id="ARBA00022491"/>
    </source>
</evidence>
<protein>
    <submittedName>
        <fullName evidence="5">TetR/AcrR family transcriptional regulator</fullName>
    </submittedName>
</protein>
<keyword evidence="1" id="KW-0678">Repressor</keyword>
<dbReference type="InterPro" id="IPR041490">
    <property type="entry name" value="KstR2_TetR_C"/>
</dbReference>
<dbReference type="SUPFAM" id="SSF46689">
    <property type="entry name" value="Homeodomain-like"/>
    <property type="match status" value="1"/>
</dbReference>
<sequence length="205" mass="24118">MDHRITSSTKDEALVKKRLNQLQKGAVQLFKQKGFHRATTREIAKAAGFSIGTLYEYIRKKEDVLFLVCDAVHDEVKTRMENVIDRNSTSEEALRQAVFAYFQIMDEMQDEVLILYQELKALPKEEQEYVMQKEREMVGILERVISNSYANVLDEKNVKLVANNVYVQGQMWGFRRWLIQKEFTLQEYMEMQFQLLKSQLAFQAS</sequence>
<dbReference type="Pfam" id="PF00440">
    <property type="entry name" value="TetR_N"/>
    <property type="match status" value="1"/>
</dbReference>
<feature type="domain" description="HTH tetR-type" evidence="4">
    <location>
        <begin position="16"/>
        <end position="76"/>
    </location>
</feature>
<dbReference type="PANTHER" id="PTHR43479:SF11">
    <property type="entry name" value="ACREF_ENVCD OPERON REPRESSOR-RELATED"/>
    <property type="match status" value="1"/>
</dbReference>
<keyword evidence="2 3" id="KW-0238">DNA-binding</keyword>
<dbReference type="InterPro" id="IPR050624">
    <property type="entry name" value="HTH-type_Tx_Regulator"/>
</dbReference>
<dbReference type="InterPro" id="IPR001647">
    <property type="entry name" value="HTH_TetR"/>
</dbReference>
<dbReference type="Gene3D" id="1.10.10.60">
    <property type="entry name" value="Homeodomain-like"/>
    <property type="match status" value="1"/>
</dbReference>
<dbReference type="InterPro" id="IPR009057">
    <property type="entry name" value="Homeodomain-like_sf"/>
</dbReference>
<dbReference type="AlphaFoldDB" id="A0A556PGJ1"/>
<evidence type="ECO:0000256" key="2">
    <source>
        <dbReference type="ARBA" id="ARBA00023125"/>
    </source>
</evidence>
<keyword evidence="6" id="KW-1185">Reference proteome</keyword>
<dbReference type="OrthoDB" id="1669699at2"/>
<dbReference type="PANTHER" id="PTHR43479">
    <property type="entry name" value="ACREF/ENVCD OPERON REPRESSOR-RELATED"/>
    <property type="match status" value="1"/>
</dbReference>
<dbReference type="PRINTS" id="PR00455">
    <property type="entry name" value="HTHTETR"/>
</dbReference>
<accession>A0A556PGJ1</accession>